<accession>A0A8C0WKC4</accession>
<feature type="domain" description="HIG1" evidence="6">
    <location>
        <begin position="1"/>
        <end position="87"/>
    </location>
</feature>
<feature type="transmembrane region" description="Helical" evidence="5">
    <location>
        <begin position="55"/>
        <end position="74"/>
    </location>
</feature>
<keyword evidence="2 5" id="KW-0812">Transmembrane</keyword>
<comment type="subcellular location">
    <subcellularLocation>
        <location evidence="1">Mitochondrion membrane</location>
    </subcellularLocation>
</comment>
<reference evidence="7" key="1">
    <citation type="submission" date="2023-09" db="UniProtKB">
        <authorList>
            <consortium name="Ensembl"/>
        </authorList>
    </citation>
    <scope>IDENTIFICATION</scope>
</reference>
<evidence type="ECO:0000256" key="2">
    <source>
        <dbReference type="ARBA" id="ARBA00022692"/>
    </source>
</evidence>
<protein>
    <recommendedName>
        <fullName evidence="6">HIG1 domain-containing protein</fullName>
    </recommendedName>
</protein>
<dbReference type="Ensembl" id="ENSCCNT00000015179.1">
    <property type="protein sequence ID" value="ENSCCNP00000011596.1"/>
    <property type="gene ID" value="ENSCCNG00000012028.1"/>
</dbReference>
<evidence type="ECO:0000256" key="4">
    <source>
        <dbReference type="ARBA" id="ARBA00023136"/>
    </source>
</evidence>
<dbReference type="PANTHER" id="PTHR12297">
    <property type="entry name" value="HYPOXIA-INDUCBILE GENE 1 HIG1 -RELATED"/>
    <property type="match status" value="1"/>
</dbReference>
<dbReference type="GO" id="GO:0043066">
    <property type="term" value="P:negative regulation of apoptotic process"/>
    <property type="evidence" value="ECO:0007669"/>
    <property type="project" value="TreeGrafter"/>
</dbReference>
<dbReference type="Gene3D" id="6.10.140.1320">
    <property type="match status" value="1"/>
</dbReference>
<dbReference type="GO" id="GO:0031966">
    <property type="term" value="C:mitochondrial membrane"/>
    <property type="evidence" value="ECO:0007669"/>
    <property type="project" value="UniProtKB-SubCell"/>
</dbReference>
<organism evidence="7">
    <name type="scientific">Castor canadensis</name>
    <name type="common">American beaver</name>
    <dbReference type="NCBI Taxonomy" id="51338"/>
    <lineage>
        <taxon>Eukaryota</taxon>
        <taxon>Metazoa</taxon>
        <taxon>Chordata</taxon>
        <taxon>Craniata</taxon>
        <taxon>Vertebrata</taxon>
        <taxon>Euteleostomi</taxon>
        <taxon>Mammalia</taxon>
        <taxon>Eutheria</taxon>
        <taxon>Euarchontoglires</taxon>
        <taxon>Glires</taxon>
        <taxon>Rodentia</taxon>
        <taxon>Castorimorpha</taxon>
        <taxon>Castoridae</taxon>
        <taxon>Castor</taxon>
    </lineage>
</organism>
<evidence type="ECO:0000256" key="1">
    <source>
        <dbReference type="ARBA" id="ARBA00004325"/>
    </source>
</evidence>
<sequence length="96" mass="10684">ARKHISWRLPATKFIQKAKEVQFVPIGMAGFAAIVAYGLYKLKTRGNTKMSIHRIHIRVAAQGFVVGAMTLGMVHQKKIIKNIMEAPQKIKNSAAK</sequence>
<dbReference type="InterPro" id="IPR007667">
    <property type="entry name" value="Hypoxia_induced_domain"/>
</dbReference>
<evidence type="ECO:0000259" key="6">
    <source>
        <dbReference type="PROSITE" id="PS51503"/>
    </source>
</evidence>
<dbReference type="PROSITE" id="PS51503">
    <property type="entry name" value="HIG1"/>
    <property type="match status" value="1"/>
</dbReference>
<dbReference type="AlphaFoldDB" id="A0A8C0WKC4"/>
<evidence type="ECO:0000313" key="7">
    <source>
        <dbReference type="Ensembl" id="ENSCCNP00000011596.1"/>
    </source>
</evidence>
<evidence type="ECO:0000256" key="3">
    <source>
        <dbReference type="ARBA" id="ARBA00022989"/>
    </source>
</evidence>
<name>A0A8C0WKC4_CASCN</name>
<evidence type="ECO:0000256" key="5">
    <source>
        <dbReference type="SAM" id="Phobius"/>
    </source>
</evidence>
<dbReference type="GO" id="GO:0097250">
    <property type="term" value="P:mitochondrial respirasome assembly"/>
    <property type="evidence" value="ECO:0007669"/>
    <property type="project" value="TreeGrafter"/>
</dbReference>
<dbReference type="InterPro" id="IPR050355">
    <property type="entry name" value="RCF1"/>
</dbReference>
<dbReference type="PANTHER" id="PTHR12297:SF5">
    <property type="entry name" value="HIG1 DOMAIN FAMILY MEMBER 1A, MITOCHONDRIAL"/>
    <property type="match status" value="1"/>
</dbReference>
<feature type="transmembrane region" description="Helical" evidence="5">
    <location>
        <begin position="21"/>
        <end position="40"/>
    </location>
</feature>
<keyword evidence="4 5" id="KW-0472">Membrane</keyword>
<dbReference type="Pfam" id="PF04588">
    <property type="entry name" value="HIG_1_N"/>
    <property type="match status" value="1"/>
</dbReference>
<proteinExistence type="predicted"/>
<keyword evidence="3 5" id="KW-1133">Transmembrane helix</keyword>